<sequence>MEESNINTRKESKVDMDPRDIANFDESTTIMSTNDTEKMDNWITLMKTGNAFYRLKEYTSAGDHYMRSIELLSVSCDTGIPTDQISTCLAKRYGNCSECFYKTGNFTMSLEYAKKCVKYSPKWFKGHLRVCRAYRKVGKWKKSMSAIINAFNCTDPTHDEEIQQKLLYELVETSAYKAILLFDEGDTKQAAELMFKIGELNTALDYAKQGFHKALAASIHMALAHTSFLNKDMDSTKQNLKEAQGMYIELNDNPGQALTKFYWGKYLEDQMCLVSAKNHFGMCGSIQCVGQLECFSALFKVTFFFNKEICNEFINCISDSGCKVIEVLHDKKPENALLRKEFLKFYGLELDVKNKKVTCYPHEFPLYQTLVNPTVDRSPVTQSESEEAWTRF</sequence>
<gene>
    <name evidence="3" type="primary">106060021</name>
</gene>
<protein>
    <submittedName>
        <fullName evidence="3">Uncharacterized protein</fullName>
    </submittedName>
</protein>
<dbReference type="Proteomes" id="UP000076420">
    <property type="component" value="Unassembled WGS sequence"/>
</dbReference>
<evidence type="ECO:0000256" key="1">
    <source>
        <dbReference type="ARBA" id="ARBA00022737"/>
    </source>
</evidence>
<dbReference type="PANTHER" id="PTHR22904">
    <property type="entry name" value="TPR REPEAT CONTAINING PROTEIN"/>
    <property type="match status" value="1"/>
</dbReference>
<dbReference type="VEuPathDB" id="VectorBase:BGLB027253"/>
<dbReference type="VEuPathDB" id="VectorBase:BGLAX_039653"/>
<reference evidence="3" key="1">
    <citation type="submission" date="2020-05" db="UniProtKB">
        <authorList>
            <consortium name="EnsemblMetazoa"/>
        </authorList>
    </citation>
    <scope>IDENTIFICATION</scope>
    <source>
        <strain evidence="3">BB02</strain>
    </source>
</reference>
<keyword evidence="2" id="KW-0802">TPR repeat</keyword>
<dbReference type="EnsemblMetazoa" id="BGLB027253-RA">
    <property type="protein sequence ID" value="BGLB027253-PA"/>
    <property type="gene ID" value="BGLB027253"/>
</dbReference>
<dbReference type="PANTHER" id="PTHR22904:SF523">
    <property type="entry name" value="STRESS-INDUCED-PHOSPHOPROTEIN 1"/>
    <property type="match status" value="1"/>
</dbReference>
<dbReference type="InterPro" id="IPR011990">
    <property type="entry name" value="TPR-like_helical_dom_sf"/>
</dbReference>
<dbReference type="Gene3D" id="1.25.40.10">
    <property type="entry name" value="Tetratricopeptide repeat domain"/>
    <property type="match status" value="1"/>
</dbReference>
<dbReference type="AlphaFoldDB" id="A0A2C9L5B6"/>
<name>A0A2C9L5B6_BIOGL</name>
<evidence type="ECO:0000313" key="4">
    <source>
        <dbReference type="Proteomes" id="UP000076420"/>
    </source>
</evidence>
<dbReference type="KEGG" id="bgt:106060021"/>
<proteinExistence type="predicted"/>
<accession>A0A2C9L5B6</accession>
<evidence type="ECO:0000256" key="2">
    <source>
        <dbReference type="ARBA" id="ARBA00022803"/>
    </source>
</evidence>
<dbReference type="GO" id="GO:0051879">
    <property type="term" value="F:Hsp90 protein binding"/>
    <property type="evidence" value="ECO:0007669"/>
    <property type="project" value="TreeGrafter"/>
</dbReference>
<evidence type="ECO:0000313" key="3">
    <source>
        <dbReference type="EnsemblMetazoa" id="BGLB027253-PA"/>
    </source>
</evidence>
<keyword evidence="1" id="KW-0677">Repeat</keyword>
<dbReference type="SUPFAM" id="SSF48452">
    <property type="entry name" value="TPR-like"/>
    <property type="match status" value="1"/>
</dbReference>
<organism evidence="3 4">
    <name type="scientific">Biomphalaria glabrata</name>
    <name type="common">Bloodfluke planorb</name>
    <name type="synonym">Freshwater snail</name>
    <dbReference type="NCBI Taxonomy" id="6526"/>
    <lineage>
        <taxon>Eukaryota</taxon>
        <taxon>Metazoa</taxon>
        <taxon>Spiralia</taxon>
        <taxon>Lophotrochozoa</taxon>
        <taxon>Mollusca</taxon>
        <taxon>Gastropoda</taxon>
        <taxon>Heterobranchia</taxon>
        <taxon>Euthyneura</taxon>
        <taxon>Panpulmonata</taxon>
        <taxon>Hygrophila</taxon>
        <taxon>Lymnaeoidea</taxon>
        <taxon>Planorbidae</taxon>
        <taxon>Biomphalaria</taxon>
    </lineage>
</organism>